<dbReference type="AlphaFoldDB" id="A0A9Q0E2U7"/>
<evidence type="ECO:0000256" key="1">
    <source>
        <dbReference type="SAM" id="MobiDB-lite"/>
    </source>
</evidence>
<dbReference type="PANTHER" id="PTHR16125:SF3">
    <property type="entry name" value="TRANSMEMBRANE PROTEIN 74"/>
    <property type="match status" value="1"/>
</dbReference>
<accession>A0A9Q0E2U7</accession>
<feature type="transmembrane region" description="Helical" evidence="2">
    <location>
        <begin position="203"/>
        <end position="226"/>
    </location>
</feature>
<comment type="caution">
    <text evidence="3">The sequence shown here is derived from an EMBL/GenBank/DDBJ whole genome shotgun (WGS) entry which is preliminary data.</text>
</comment>
<keyword evidence="4" id="KW-1185">Reference proteome</keyword>
<evidence type="ECO:0000256" key="2">
    <source>
        <dbReference type="SAM" id="Phobius"/>
    </source>
</evidence>
<dbReference type="InterPro" id="IPR029695">
    <property type="entry name" value="TMEM74-like"/>
</dbReference>
<evidence type="ECO:0008006" key="5">
    <source>
        <dbReference type="Google" id="ProtNLM"/>
    </source>
</evidence>
<organism evidence="3 4">
    <name type="scientific">Muraenolepis orangiensis</name>
    <name type="common">Patagonian moray cod</name>
    <dbReference type="NCBI Taxonomy" id="630683"/>
    <lineage>
        <taxon>Eukaryota</taxon>
        <taxon>Metazoa</taxon>
        <taxon>Chordata</taxon>
        <taxon>Craniata</taxon>
        <taxon>Vertebrata</taxon>
        <taxon>Euteleostomi</taxon>
        <taxon>Actinopterygii</taxon>
        <taxon>Neopterygii</taxon>
        <taxon>Teleostei</taxon>
        <taxon>Neoteleostei</taxon>
        <taxon>Acanthomorphata</taxon>
        <taxon>Zeiogadaria</taxon>
        <taxon>Gadariae</taxon>
        <taxon>Gadiformes</taxon>
        <taxon>Muraenolepidoidei</taxon>
        <taxon>Muraenolepididae</taxon>
        <taxon>Muraenolepis</taxon>
    </lineage>
</organism>
<dbReference type="PANTHER" id="PTHR16125">
    <property type="entry name" value="TRANSMEMBRANE PROTEIN 74"/>
    <property type="match status" value="1"/>
</dbReference>
<feature type="region of interest" description="Disordered" evidence="1">
    <location>
        <begin position="34"/>
        <end position="66"/>
    </location>
</feature>
<dbReference type="Pfam" id="PF14927">
    <property type="entry name" value="Neurensin"/>
    <property type="match status" value="1"/>
</dbReference>
<gene>
    <name evidence="3" type="ORF">NHX12_001817</name>
</gene>
<keyword evidence="2" id="KW-0472">Membrane</keyword>
<protein>
    <recommendedName>
        <fullName evidence="5">Transmembrane protein 74</fullName>
    </recommendedName>
</protein>
<feature type="transmembrane region" description="Helical" evidence="2">
    <location>
        <begin position="149"/>
        <end position="169"/>
    </location>
</feature>
<sequence>MASQELLAEKEARPYQPPNVLAWVLGALRMRASDSSTGGVPSTQGCKGRCNSAPRTPAPHRGGGGVGGGGEVRLAHLADEKVTVCCDEELETSFTYVDENVNLRLASPDAGRKSHRKVARDAVAESLPELSMEDLSFGDSFETSLDQGFVCAVTFLVTGISLVIISYVVPRGAAVDRETVSAREMERLEREGARVGAHLDRCVIAGLCLLTLGGVVLSVLLMISMWKGEVYRRKALAYTKRSTKLYGSISLMTRGSPGQSNAHLASDVEETVT</sequence>
<keyword evidence="2" id="KW-0812">Transmembrane</keyword>
<keyword evidence="2" id="KW-1133">Transmembrane helix</keyword>
<feature type="compositionally biased region" description="Polar residues" evidence="1">
    <location>
        <begin position="34"/>
        <end position="45"/>
    </location>
</feature>
<name>A0A9Q0E2U7_9TELE</name>
<dbReference type="OrthoDB" id="6096234at2759"/>
<reference evidence="3" key="1">
    <citation type="submission" date="2022-07" db="EMBL/GenBank/DDBJ databases">
        <title>Chromosome-level genome of Muraenolepis orangiensis.</title>
        <authorList>
            <person name="Kim J."/>
        </authorList>
    </citation>
    <scope>NUCLEOTIDE SEQUENCE</scope>
    <source>
        <strain evidence="3">KU_S4_2022</strain>
        <tissue evidence="3">Muscle</tissue>
    </source>
</reference>
<evidence type="ECO:0000313" key="3">
    <source>
        <dbReference type="EMBL" id="KAJ3598306.1"/>
    </source>
</evidence>
<dbReference type="EMBL" id="JANIIK010000109">
    <property type="protein sequence ID" value="KAJ3598306.1"/>
    <property type="molecule type" value="Genomic_DNA"/>
</dbReference>
<evidence type="ECO:0000313" key="4">
    <source>
        <dbReference type="Proteomes" id="UP001148018"/>
    </source>
</evidence>
<proteinExistence type="predicted"/>
<dbReference type="Proteomes" id="UP001148018">
    <property type="component" value="Unassembled WGS sequence"/>
</dbReference>